<reference evidence="7 8" key="1">
    <citation type="submission" date="2019-08" db="EMBL/GenBank/DDBJ databases">
        <title>Deep-cultivation of Planctomycetes and their phenomic and genomic characterization uncovers novel biology.</title>
        <authorList>
            <person name="Wiegand S."/>
            <person name="Jogler M."/>
            <person name="Boedeker C."/>
            <person name="Pinto D."/>
            <person name="Vollmers J."/>
            <person name="Rivas-Marin E."/>
            <person name="Kohn T."/>
            <person name="Peeters S.H."/>
            <person name="Heuer A."/>
            <person name="Rast P."/>
            <person name="Oberbeckmann S."/>
            <person name="Bunk B."/>
            <person name="Jeske O."/>
            <person name="Meyerdierks A."/>
            <person name="Storesund J.E."/>
            <person name="Kallscheuer N."/>
            <person name="Luecker S."/>
            <person name="Lage O.M."/>
            <person name="Pohl T."/>
            <person name="Merkel B.J."/>
            <person name="Hornburger P."/>
            <person name="Mueller R.-W."/>
            <person name="Bruemmer F."/>
            <person name="Labrenz M."/>
            <person name="Spormann A.M."/>
            <person name="Op den Camp H."/>
            <person name="Overmann J."/>
            <person name="Amann R."/>
            <person name="Jetten M.S.M."/>
            <person name="Mascher T."/>
            <person name="Medema M.H."/>
            <person name="Devos D.P."/>
            <person name="Kaster A.-K."/>
            <person name="Ovreas L."/>
            <person name="Rohde M."/>
            <person name="Galperin M.Y."/>
            <person name="Jogler C."/>
        </authorList>
    </citation>
    <scope>NUCLEOTIDE SEQUENCE [LARGE SCALE GENOMIC DNA]</scope>
    <source>
        <strain evidence="7 8">DSM 8797</strain>
    </source>
</reference>
<dbReference type="EMBL" id="CP042910">
    <property type="protein sequence ID" value="QEG16003.1"/>
    <property type="molecule type" value="Genomic_DNA"/>
</dbReference>
<dbReference type="GO" id="GO:0004674">
    <property type="term" value="F:protein serine/threonine kinase activity"/>
    <property type="evidence" value="ECO:0007669"/>
    <property type="project" value="UniProtKB-EC"/>
</dbReference>
<accession>A0ABX5YKC9</accession>
<dbReference type="Pfam" id="PF07676">
    <property type="entry name" value="PD40"/>
    <property type="match status" value="2"/>
</dbReference>
<feature type="compositionally biased region" description="Basic and acidic residues" evidence="5">
    <location>
        <begin position="522"/>
        <end position="531"/>
    </location>
</feature>
<dbReference type="Gene3D" id="1.10.510.10">
    <property type="entry name" value="Transferase(Phosphotransferase) domain 1"/>
    <property type="match status" value="1"/>
</dbReference>
<evidence type="ECO:0000256" key="3">
    <source>
        <dbReference type="ARBA" id="ARBA00022777"/>
    </source>
</evidence>
<name>A0ABX5YKC9_9PLAN</name>
<evidence type="ECO:0000256" key="4">
    <source>
        <dbReference type="ARBA" id="ARBA00022840"/>
    </source>
</evidence>
<gene>
    <name evidence="7" type="primary">prkC_9</name>
    <name evidence="7" type="ORF">GmarT_18640</name>
</gene>
<dbReference type="PANTHER" id="PTHR43289">
    <property type="entry name" value="MITOGEN-ACTIVATED PROTEIN KINASE KINASE KINASE 20-RELATED"/>
    <property type="match status" value="1"/>
</dbReference>
<dbReference type="InterPro" id="IPR000719">
    <property type="entry name" value="Prot_kinase_dom"/>
</dbReference>
<dbReference type="Proteomes" id="UP000322887">
    <property type="component" value="Chromosome"/>
</dbReference>
<dbReference type="Gene3D" id="3.30.200.20">
    <property type="entry name" value="Phosphorylase Kinase, domain 1"/>
    <property type="match status" value="1"/>
</dbReference>
<keyword evidence="1 7" id="KW-0808">Transferase</keyword>
<evidence type="ECO:0000256" key="5">
    <source>
        <dbReference type="SAM" id="MobiDB-lite"/>
    </source>
</evidence>
<organism evidence="7 8">
    <name type="scientific">Gimesia maris</name>
    <dbReference type="NCBI Taxonomy" id="122"/>
    <lineage>
        <taxon>Bacteria</taxon>
        <taxon>Pseudomonadati</taxon>
        <taxon>Planctomycetota</taxon>
        <taxon>Planctomycetia</taxon>
        <taxon>Planctomycetales</taxon>
        <taxon>Planctomycetaceae</taxon>
        <taxon>Gimesia</taxon>
    </lineage>
</organism>
<feature type="region of interest" description="Disordered" evidence="5">
    <location>
        <begin position="518"/>
        <end position="537"/>
    </location>
</feature>
<dbReference type="PROSITE" id="PS00108">
    <property type="entry name" value="PROTEIN_KINASE_ST"/>
    <property type="match status" value="1"/>
</dbReference>
<dbReference type="InterPro" id="IPR011009">
    <property type="entry name" value="Kinase-like_dom_sf"/>
</dbReference>
<dbReference type="RefSeq" id="WP_233468680.1">
    <property type="nucleotide sequence ID" value="NZ_CP042910.1"/>
</dbReference>
<keyword evidence="2" id="KW-0547">Nucleotide-binding</keyword>
<dbReference type="CDD" id="cd14014">
    <property type="entry name" value="STKc_PknB_like"/>
    <property type="match status" value="1"/>
</dbReference>
<keyword evidence="3 7" id="KW-0418">Kinase</keyword>
<keyword evidence="4" id="KW-0067">ATP-binding</keyword>
<dbReference type="PROSITE" id="PS50011">
    <property type="entry name" value="PROTEIN_KINASE_DOM"/>
    <property type="match status" value="1"/>
</dbReference>
<evidence type="ECO:0000313" key="7">
    <source>
        <dbReference type="EMBL" id="QEG16003.1"/>
    </source>
</evidence>
<feature type="domain" description="Protein kinase" evidence="6">
    <location>
        <begin position="160"/>
        <end position="446"/>
    </location>
</feature>
<feature type="compositionally biased region" description="Low complexity" evidence="5">
    <location>
        <begin position="837"/>
        <end position="847"/>
    </location>
</feature>
<evidence type="ECO:0000256" key="1">
    <source>
        <dbReference type="ARBA" id="ARBA00022679"/>
    </source>
</evidence>
<dbReference type="InterPro" id="IPR008271">
    <property type="entry name" value="Ser/Thr_kinase_AS"/>
</dbReference>
<sequence length="853" mass="94161">MRPMSDSHAEKVQQVFLSALEVPAEKRDAWLRNECGTNESLWAEVRSLLEHANPSVDLLEQNLDEVIPDIPQLGETPEENQTPQDELPANVNCDHFLSKLSEVGVLSPDEFASVSDSVSSAHPSTDARQLASQLVTKGKLTSYQAAALLKGEPDLLIDKYLILDLIDVGGMGMVFKAIHRTMNRLVALKMISQQMLASDDLIRRFKREVRVAATLEHLNIVRAYDADESRGVNFLVMEYVRGDNLSRIVRASGPLSLSQAVDCIRQAATGLQHAHERGIVHRDIKPGNLLLDDQGTVKLLDLGLAHIDDSIRLDSPENGSTDADSGRPYVSRSELTAAGAILGTASFMAPEQSLDAHLVDFRSDIYSLGCTLYFLLTGEVPYSGSTIFKVFVQHREAEIPSLQDQRPDVPDSVTAVYQKMVAKKPEDRFQSMSELIVALNDCHIPNPVKETPRSKSKTAVTSNATAATISESGTTKPILFTSGKYWKSLIGAACLIVLAGIIAFTWPDSSPHTKIIQTNSLDTDKPADSTTDRSVLPAGNHAKQNISVSPQASAADLLASGEWEWQVTKNMGSLINSHDFEFSGDMTADKCTLVFSTGLKNPQFERRNLWISTRPSKNVEWNAPTLLPPEINTNGNAECPQISADGLKLSFRRDAFWYLSTRTSLNDPWQDAIPDPIAVGNRRDYRLTPDGLTAFRPRIVTADKKSTDQKSHLMIWRRDSLDSPFGERSEETLPVDQRISVGSLSNDGRVYIFYQKEDWETDPDNALSKLHITTRPGWNSAWSEPELVFRDDPNASGRARLLRDGRSFLFVANRPGGYGASDIWMAELVKKSDARQSESTSQSTTSSVLGVSE</sequence>
<dbReference type="Pfam" id="PF00069">
    <property type="entry name" value="Pkinase"/>
    <property type="match status" value="1"/>
</dbReference>
<evidence type="ECO:0000259" key="6">
    <source>
        <dbReference type="PROSITE" id="PS50011"/>
    </source>
</evidence>
<dbReference type="EC" id="2.7.11.1" evidence="7"/>
<dbReference type="SMART" id="SM00220">
    <property type="entry name" value="S_TKc"/>
    <property type="match status" value="1"/>
</dbReference>
<protein>
    <submittedName>
        <fullName evidence="7">Serine/threonine-protein kinase PrkC</fullName>
        <ecNumber evidence="7">2.7.11.1</ecNumber>
    </submittedName>
</protein>
<feature type="region of interest" description="Disordered" evidence="5">
    <location>
        <begin position="832"/>
        <end position="853"/>
    </location>
</feature>
<dbReference type="SUPFAM" id="SSF56112">
    <property type="entry name" value="Protein kinase-like (PK-like)"/>
    <property type="match status" value="1"/>
</dbReference>
<evidence type="ECO:0000256" key="2">
    <source>
        <dbReference type="ARBA" id="ARBA00022741"/>
    </source>
</evidence>
<proteinExistence type="predicted"/>
<keyword evidence="8" id="KW-1185">Reference proteome</keyword>
<dbReference type="PANTHER" id="PTHR43289:SF6">
    <property type="entry name" value="SERINE_THREONINE-PROTEIN KINASE NEKL-3"/>
    <property type="match status" value="1"/>
</dbReference>
<dbReference type="GeneID" id="98646478"/>
<evidence type="ECO:0000313" key="8">
    <source>
        <dbReference type="Proteomes" id="UP000322887"/>
    </source>
</evidence>
<dbReference type="InterPro" id="IPR011659">
    <property type="entry name" value="WD40"/>
</dbReference>